<dbReference type="AlphaFoldDB" id="A0A0M3HFZ3"/>
<feature type="compositionally biased region" description="Basic residues" evidence="1">
    <location>
        <begin position="1"/>
        <end position="22"/>
    </location>
</feature>
<feature type="compositionally biased region" description="Polar residues" evidence="1">
    <location>
        <begin position="24"/>
        <end position="47"/>
    </location>
</feature>
<keyword evidence="2" id="KW-1185">Reference proteome</keyword>
<accession>A0A0M3HFZ3</accession>
<feature type="region of interest" description="Disordered" evidence="1">
    <location>
        <begin position="1"/>
        <end position="47"/>
    </location>
</feature>
<sequence length="47" mass="5393">MNQNNHKNRRQRDKHGERKHNSKNQENVARSPSNSDCNEDNSMTGAG</sequence>
<protein>
    <submittedName>
        <fullName evidence="3">Pilus assembly protein</fullName>
    </submittedName>
</protein>
<organism evidence="2 3">
    <name type="scientific">Ascaris lumbricoides</name>
    <name type="common">Giant roundworm</name>
    <dbReference type="NCBI Taxonomy" id="6252"/>
    <lineage>
        <taxon>Eukaryota</taxon>
        <taxon>Metazoa</taxon>
        <taxon>Ecdysozoa</taxon>
        <taxon>Nematoda</taxon>
        <taxon>Chromadorea</taxon>
        <taxon>Rhabditida</taxon>
        <taxon>Spirurina</taxon>
        <taxon>Ascaridomorpha</taxon>
        <taxon>Ascaridoidea</taxon>
        <taxon>Ascarididae</taxon>
        <taxon>Ascaris</taxon>
    </lineage>
</organism>
<evidence type="ECO:0000256" key="1">
    <source>
        <dbReference type="SAM" id="MobiDB-lite"/>
    </source>
</evidence>
<dbReference type="WBParaSite" id="ALUE_0000043801-mRNA-1">
    <property type="protein sequence ID" value="ALUE_0000043801-mRNA-1"/>
    <property type="gene ID" value="ALUE_0000043801"/>
</dbReference>
<evidence type="ECO:0000313" key="2">
    <source>
        <dbReference type="Proteomes" id="UP000036681"/>
    </source>
</evidence>
<name>A0A0M3HFZ3_ASCLU</name>
<reference evidence="3" key="1">
    <citation type="submission" date="2017-02" db="UniProtKB">
        <authorList>
            <consortium name="WormBaseParasite"/>
        </authorList>
    </citation>
    <scope>IDENTIFICATION</scope>
</reference>
<evidence type="ECO:0000313" key="3">
    <source>
        <dbReference type="WBParaSite" id="ALUE_0000043801-mRNA-1"/>
    </source>
</evidence>
<dbReference type="Proteomes" id="UP000036681">
    <property type="component" value="Unplaced"/>
</dbReference>
<proteinExistence type="predicted"/>